<dbReference type="Proteomes" id="UP000566819">
    <property type="component" value="Unassembled WGS sequence"/>
</dbReference>
<organism evidence="1 2">
    <name type="scientific">Cudoniella acicularis</name>
    <dbReference type="NCBI Taxonomy" id="354080"/>
    <lineage>
        <taxon>Eukaryota</taxon>
        <taxon>Fungi</taxon>
        <taxon>Dikarya</taxon>
        <taxon>Ascomycota</taxon>
        <taxon>Pezizomycotina</taxon>
        <taxon>Leotiomycetes</taxon>
        <taxon>Helotiales</taxon>
        <taxon>Tricladiaceae</taxon>
        <taxon>Cudoniella</taxon>
    </lineage>
</organism>
<evidence type="ECO:0000313" key="1">
    <source>
        <dbReference type="EMBL" id="KAF4621522.1"/>
    </source>
</evidence>
<gene>
    <name evidence="1" type="ORF">G7Y89_g14551</name>
</gene>
<evidence type="ECO:0000313" key="2">
    <source>
        <dbReference type="Proteomes" id="UP000566819"/>
    </source>
</evidence>
<comment type="caution">
    <text evidence="1">The sequence shown here is derived from an EMBL/GenBank/DDBJ whole genome shotgun (WGS) entry which is preliminary data.</text>
</comment>
<protein>
    <submittedName>
        <fullName evidence="1">Uncharacterized protein</fullName>
    </submittedName>
</protein>
<dbReference type="OrthoDB" id="3537171at2759"/>
<proteinExistence type="predicted"/>
<name>A0A8H4VTF7_9HELO</name>
<dbReference type="EMBL" id="JAAMPI010001957">
    <property type="protein sequence ID" value="KAF4621522.1"/>
    <property type="molecule type" value="Genomic_DNA"/>
</dbReference>
<dbReference type="AlphaFoldDB" id="A0A8H4VTF7"/>
<keyword evidence="2" id="KW-1185">Reference proteome</keyword>
<reference evidence="1 2" key="1">
    <citation type="submission" date="2020-03" db="EMBL/GenBank/DDBJ databases">
        <title>Draft Genome Sequence of Cudoniella acicularis.</title>
        <authorList>
            <person name="Buettner E."/>
            <person name="Kellner H."/>
        </authorList>
    </citation>
    <scope>NUCLEOTIDE SEQUENCE [LARGE SCALE GENOMIC DNA]</scope>
    <source>
        <strain evidence="1 2">DSM 108380</strain>
    </source>
</reference>
<dbReference type="PANTHER" id="PTHR37048:SF2">
    <property type="entry name" value="QUESTIONABLE PROTEIN"/>
    <property type="match status" value="1"/>
</dbReference>
<accession>A0A8H4VTF7</accession>
<dbReference type="PANTHER" id="PTHR37048">
    <property type="entry name" value="QUESTIONABLE PROTEIN"/>
    <property type="match status" value="1"/>
</dbReference>
<sequence>MNINSIVYLPPIDSIDPKEFTCTRCHVAHPLESRGFEHPAVILEVGPNSGRETTARFLCITSFQDVDLENYVADRNSRPSYRSSLPILHPADIHLKALLDYSVLTLANGKVMKKQSYVKIDCLYKTKLSLLNPYYHTFDKKLDVESSKLLRLHFSIEPATTPDISTAYRPELSVLEAHQPRLVFPVARNSNMHTPRSLEGQRRSLISNSLQAVQHNRSTFPNYNTINGQSPRVPVPPPKRTPSILSRFLSHATESTYKVLAYVARFLWKNAGNIIAWAGYCERTLGWEGGGGDLG</sequence>